<evidence type="ECO:0000313" key="15">
    <source>
        <dbReference type="Proteomes" id="UP000256585"/>
    </source>
</evidence>
<evidence type="ECO:0000256" key="6">
    <source>
        <dbReference type="ARBA" id="ARBA00022840"/>
    </source>
</evidence>
<accession>A0A3T0TTH9</accession>
<keyword evidence="6" id="KW-0067">ATP-binding</keyword>
<dbReference type="Pfam" id="PF00006">
    <property type="entry name" value="ATP-synt_ab"/>
    <property type="match status" value="1"/>
</dbReference>
<dbReference type="Gene3D" id="3.40.50.12240">
    <property type="match status" value="1"/>
</dbReference>
<comment type="similarity">
    <text evidence="2">Belongs to the ATPase alpha/beta chains family.</text>
</comment>
<keyword evidence="9" id="KW-0472">Membrane</keyword>
<comment type="subunit">
    <text evidence="12">F-type ATPases have 2 components, CF(1) - the catalytic core - and CF(0) - the membrane proton channel. CF(1) has five subunits: alpha(3), beta(3), gamma(1), delta(1), epsilon(1). CF(0) has four main subunits: a(1), b(1), b'(1) and c(9-12).</text>
</comment>
<keyword evidence="4" id="KW-0547">Nucleotide-binding</keyword>
<evidence type="ECO:0000256" key="1">
    <source>
        <dbReference type="ARBA" id="ARBA00004370"/>
    </source>
</evidence>
<dbReference type="PROSITE" id="PS00152">
    <property type="entry name" value="ATPASE_ALPHA_BETA"/>
    <property type="match status" value="1"/>
</dbReference>
<reference evidence="14" key="1">
    <citation type="submission" date="2019-03" db="EMBL/GenBank/DDBJ databases">
        <title>Draft Sequence and Annotation of the Mycoplasma phocicerebrale Strain 1049T Genome.</title>
        <authorList>
            <person name="Frasca S.Jr."/>
            <person name="Kutish G.F."/>
            <person name="Castellanos Gell J."/>
            <person name="Michaels D.L."/>
            <person name="Brown D.R."/>
        </authorList>
    </citation>
    <scope>NUCLEOTIDE SEQUENCE</scope>
    <source>
        <strain evidence="14">1049</strain>
    </source>
</reference>
<evidence type="ECO:0000256" key="10">
    <source>
        <dbReference type="ARBA" id="ARBA00023196"/>
    </source>
</evidence>
<evidence type="ECO:0000313" key="14">
    <source>
        <dbReference type="EMBL" id="AZZ65401.1"/>
    </source>
</evidence>
<keyword evidence="10" id="KW-0139">CF(1)</keyword>
<dbReference type="RefSeq" id="WP_116171769.1">
    <property type="nucleotide sequence ID" value="NZ_CP033058.2"/>
</dbReference>
<evidence type="ECO:0000256" key="5">
    <source>
        <dbReference type="ARBA" id="ARBA00022781"/>
    </source>
</evidence>
<dbReference type="AlphaFoldDB" id="A0A3T0TTH9"/>
<dbReference type="KEGG" id="mphc:DMC14_001175"/>
<dbReference type="PANTHER" id="PTHR48082">
    <property type="entry name" value="ATP SYNTHASE SUBUNIT ALPHA, MITOCHONDRIAL"/>
    <property type="match status" value="1"/>
</dbReference>
<dbReference type="Proteomes" id="UP000256585">
    <property type="component" value="Chromosome"/>
</dbReference>
<gene>
    <name evidence="14" type="ORF">DMC14_001175</name>
</gene>
<dbReference type="NCBIfam" id="NF045936">
    <property type="entry name" value="MSC_0619_alpha"/>
    <property type="match status" value="1"/>
</dbReference>
<dbReference type="GO" id="GO:0045259">
    <property type="term" value="C:proton-transporting ATP synthase complex"/>
    <property type="evidence" value="ECO:0007669"/>
    <property type="project" value="UniProtKB-KW"/>
</dbReference>
<evidence type="ECO:0000256" key="8">
    <source>
        <dbReference type="ARBA" id="ARBA00023065"/>
    </source>
</evidence>
<evidence type="ECO:0000256" key="12">
    <source>
        <dbReference type="ARBA" id="ARBA00026013"/>
    </source>
</evidence>
<comment type="subcellular location">
    <subcellularLocation>
        <location evidence="1">Membrane</location>
    </subcellularLocation>
</comment>
<evidence type="ECO:0000256" key="11">
    <source>
        <dbReference type="ARBA" id="ARBA00023310"/>
    </source>
</evidence>
<dbReference type="InterPro" id="IPR027417">
    <property type="entry name" value="P-loop_NTPase"/>
</dbReference>
<evidence type="ECO:0000259" key="13">
    <source>
        <dbReference type="SMART" id="SM00382"/>
    </source>
</evidence>
<dbReference type="InterPro" id="IPR020003">
    <property type="entry name" value="ATPase_a/bsu_AS"/>
</dbReference>
<keyword evidence="5" id="KW-0375">Hydrogen ion transport</keyword>
<dbReference type="InterPro" id="IPR005294">
    <property type="entry name" value="ATP_synth_F1_asu"/>
</dbReference>
<sequence length="515" mass="58263">MPTKKNTQSIKEPRIVSIFGYIVEVVGEFTYEQGQQFVCTRDSSIKMILINCTLDRAFLLANNDNKELKINDTIKAIERSDVYSSNEHFGKVIDIFGNAILPEYQEIKINSKDPHSPIFKLAHDLMTVKMLNEQLYTGFTSIDLLIPIGKGQRELIIGDRQTGKTHIAINVILNQAKTNTKCIYVAIGQKKESISKIYNTLKEHDALKNTIIIDAPATSAYEQYLAPYVGMAHAENISLKEDVVIIFDDLTKHANIIREIALLTDKPVGKEAMPGDIFFAHSQLLERAGSFVNKKTITALPIIQTIDGDITSLISSNVISITDGQIVTSASLFSQGILPAVNINLSVSRTGSSVQNRIMSKVASEVGKTFRQYKRHLKLAMLDYELNKETSELLYKGKMIDKMFIQKGHSLYSNKFVLLMSKLISWKILKGIKNEQKALEFINTLIDTNEEAKKVYNTIQTSDNYDDDLIKDFFAYALQQYSDYLNLGWKTDYEHEFVEFNNSYLEKIAKMLGDK</sequence>
<evidence type="ECO:0000256" key="7">
    <source>
        <dbReference type="ARBA" id="ARBA00022967"/>
    </source>
</evidence>
<dbReference type="InterPro" id="IPR033732">
    <property type="entry name" value="ATP_synth_F1_a_nt-bd_dom"/>
</dbReference>
<dbReference type="InterPro" id="IPR003593">
    <property type="entry name" value="AAA+_ATPase"/>
</dbReference>
<proteinExistence type="inferred from homology"/>
<keyword evidence="15" id="KW-1185">Reference proteome</keyword>
<name>A0A3T0TTH9_9BACT</name>
<keyword evidence="3" id="KW-0813">Transport</keyword>
<evidence type="ECO:0000256" key="9">
    <source>
        <dbReference type="ARBA" id="ARBA00023136"/>
    </source>
</evidence>
<evidence type="ECO:0000256" key="3">
    <source>
        <dbReference type="ARBA" id="ARBA00022448"/>
    </source>
</evidence>
<dbReference type="Pfam" id="PF00306">
    <property type="entry name" value="ATP-synt_ab_C"/>
    <property type="match status" value="1"/>
</dbReference>
<dbReference type="FunFam" id="3.40.50.300:FF:002432">
    <property type="entry name" value="ATP synthase subunit alpha, mitochondrial"/>
    <property type="match status" value="1"/>
</dbReference>
<dbReference type="OrthoDB" id="9803053at2"/>
<keyword evidence="8" id="KW-0406">Ion transport</keyword>
<organism evidence="14 15">
    <name type="scientific">Metamycoplasma phocicerebrale</name>
    <dbReference type="NCBI Taxonomy" id="142649"/>
    <lineage>
        <taxon>Bacteria</taxon>
        <taxon>Bacillati</taxon>
        <taxon>Mycoplasmatota</taxon>
        <taxon>Mycoplasmoidales</taxon>
        <taxon>Metamycoplasmataceae</taxon>
        <taxon>Metamycoplasma</taxon>
    </lineage>
</organism>
<keyword evidence="7" id="KW-1278">Translocase</keyword>
<dbReference type="CDD" id="cd01132">
    <property type="entry name" value="F1-ATPase_alpha_CD"/>
    <property type="match status" value="1"/>
</dbReference>
<evidence type="ECO:0000256" key="4">
    <source>
        <dbReference type="ARBA" id="ARBA00022741"/>
    </source>
</evidence>
<dbReference type="NCBIfam" id="NF005523">
    <property type="entry name" value="PRK07165.1"/>
    <property type="match status" value="1"/>
</dbReference>
<dbReference type="EMBL" id="CP033058">
    <property type="protein sequence ID" value="AZZ65401.1"/>
    <property type="molecule type" value="Genomic_DNA"/>
</dbReference>
<dbReference type="PANTHER" id="PTHR48082:SF2">
    <property type="entry name" value="ATP SYNTHASE SUBUNIT ALPHA, MITOCHONDRIAL"/>
    <property type="match status" value="1"/>
</dbReference>
<protein>
    <submittedName>
        <fullName evidence="14">ATP F0F1 synthase subunit alpha</fullName>
    </submittedName>
</protein>
<keyword evidence="11" id="KW-0066">ATP synthesis</keyword>
<dbReference type="InterPro" id="IPR000194">
    <property type="entry name" value="ATPase_F1/V1/A1_a/bsu_nucl-bd"/>
</dbReference>
<feature type="domain" description="AAA+ ATPase" evidence="13">
    <location>
        <begin position="150"/>
        <end position="332"/>
    </location>
</feature>
<dbReference type="GO" id="GO:0046933">
    <property type="term" value="F:proton-transporting ATP synthase activity, rotational mechanism"/>
    <property type="evidence" value="ECO:0007669"/>
    <property type="project" value="InterPro"/>
</dbReference>
<dbReference type="GO" id="GO:0005524">
    <property type="term" value="F:ATP binding"/>
    <property type="evidence" value="ECO:0007669"/>
    <property type="project" value="UniProtKB-KW"/>
</dbReference>
<dbReference type="SMART" id="SM00382">
    <property type="entry name" value="AAA"/>
    <property type="match status" value="1"/>
</dbReference>
<dbReference type="SUPFAM" id="SSF52540">
    <property type="entry name" value="P-loop containing nucleoside triphosphate hydrolases"/>
    <property type="match status" value="1"/>
</dbReference>
<evidence type="ECO:0000256" key="2">
    <source>
        <dbReference type="ARBA" id="ARBA00008936"/>
    </source>
</evidence>
<dbReference type="InterPro" id="IPR000793">
    <property type="entry name" value="ATP_synth_asu_C"/>
</dbReference>
<dbReference type="GO" id="GO:0043531">
    <property type="term" value="F:ADP binding"/>
    <property type="evidence" value="ECO:0007669"/>
    <property type="project" value="TreeGrafter"/>
</dbReference>